<evidence type="ECO:0000313" key="3">
    <source>
        <dbReference type="Proteomes" id="UP000554482"/>
    </source>
</evidence>
<dbReference type="OrthoDB" id="1863935at2759"/>
<dbReference type="Pfam" id="PF03478">
    <property type="entry name" value="Beta-prop_KIB1-4"/>
    <property type="match status" value="1"/>
</dbReference>
<organism evidence="2 3">
    <name type="scientific">Thalictrum thalictroides</name>
    <name type="common">Rue-anemone</name>
    <name type="synonym">Anemone thalictroides</name>
    <dbReference type="NCBI Taxonomy" id="46969"/>
    <lineage>
        <taxon>Eukaryota</taxon>
        <taxon>Viridiplantae</taxon>
        <taxon>Streptophyta</taxon>
        <taxon>Embryophyta</taxon>
        <taxon>Tracheophyta</taxon>
        <taxon>Spermatophyta</taxon>
        <taxon>Magnoliopsida</taxon>
        <taxon>Ranunculales</taxon>
        <taxon>Ranunculaceae</taxon>
        <taxon>Thalictroideae</taxon>
        <taxon>Thalictrum</taxon>
    </lineage>
</organism>
<dbReference type="AlphaFoldDB" id="A0A7J6UU93"/>
<protein>
    <submittedName>
        <fullName evidence="2">F-box/kelch-repeat protein</fullName>
    </submittedName>
</protein>
<dbReference type="PANTHER" id="PTHR44259:SF114">
    <property type="entry name" value="OS06G0707300 PROTEIN"/>
    <property type="match status" value="1"/>
</dbReference>
<accession>A0A7J6UU93</accession>
<sequence length="351" mass="41469">MNEEEEDRWSQLPTLFLWMVIERSNFVDKVRIASVCKNWQLDSLTCPPKPRQKCVNPWIMLRRPRHESSSLVFTNPVTMEKLILDHPDINHKTEYLFSRRGWLLLRQLHSHGSWLHSIILLNLHTNAKITMPDPGKHVNGLIVSFSSINVDDDTPRCLVYATPTLFYIARVGDKTWTEHFYENRRRMETLASIIVRGDKVYFMDKLGKLFIHDMANLSWKTIAADNLEPGDFNLDCQWLIMESEEGEILKINQGKNLKTFSFFKLNESETDWKELNNRMDRRWFLCDKNNHHSAKETGGLKKVHKLLRYSEMICKYYQENPMIEIHNQSGRWVDLGWMDKVPPSCSRYLPN</sequence>
<dbReference type="EMBL" id="JABWDY010043148">
    <property type="protein sequence ID" value="KAF5176146.1"/>
    <property type="molecule type" value="Genomic_DNA"/>
</dbReference>
<reference evidence="2 3" key="1">
    <citation type="submission" date="2020-06" db="EMBL/GenBank/DDBJ databases">
        <title>Transcriptomic and genomic resources for Thalictrum thalictroides and T. hernandezii: Facilitating candidate gene discovery in an emerging model plant lineage.</title>
        <authorList>
            <person name="Arias T."/>
            <person name="Riano-Pachon D.M."/>
            <person name="Di Stilio V.S."/>
        </authorList>
    </citation>
    <scope>NUCLEOTIDE SEQUENCE [LARGE SCALE GENOMIC DNA]</scope>
    <source>
        <strain evidence="3">cv. WT478/WT964</strain>
        <tissue evidence="2">Leaves</tissue>
    </source>
</reference>
<proteinExistence type="predicted"/>
<evidence type="ECO:0000313" key="2">
    <source>
        <dbReference type="EMBL" id="KAF5176146.1"/>
    </source>
</evidence>
<dbReference type="Proteomes" id="UP000554482">
    <property type="component" value="Unassembled WGS sequence"/>
</dbReference>
<gene>
    <name evidence="2" type="ORF">FRX31_034267</name>
</gene>
<keyword evidence="3" id="KW-1185">Reference proteome</keyword>
<comment type="caution">
    <text evidence="2">The sequence shown here is derived from an EMBL/GenBank/DDBJ whole genome shotgun (WGS) entry which is preliminary data.</text>
</comment>
<dbReference type="PANTHER" id="PTHR44259">
    <property type="entry name" value="OS07G0183000 PROTEIN-RELATED"/>
    <property type="match status" value="1"/>
</dbReference>
<dbReference type="InterPro" id="IPR005174">
    <property type="entry name" value="KIB1-4_b-propeller"/>
</dbReference>
<feature type="domain" description="KIB1-4 beta-propeller" evidence="1">
    <location>
        <begin position="85"/>
        <end position="297"/>
    </location>
</feature>
<evidence type="ECO:0000259" key="1">
    <source>
        <dbReference type="Pfam" id="PF03478"/>
    </source>
</evidence>
<name>A0A7J6UU93_THATH</name>
<dbReference type="InterPro" id="IPR050942">
    <property type="entry name" value="F-box_BR-signaling"/>
</dbReference>